<name>A0ABU6P140_9BACI</name>
<dbReference type="PANTHER" id="PTHR30337:SF7">
    <property type="entry name" value="PHOSPHOESTERASE"/>
    <property type="match status" value="1"/>
</dbReference>
<dbReference type="EMBL" id="JARTFS010000013">
    <property type="protein sequence ID" value="MED4403072.1"/>
    <property type="molecule type" value="Genomic_DNA"/>
</dbReference>
<dbReference type="Pfam" id="PF00149">
    <property type="entry name" value="Metallophos"/>
    <property type="match status" value="1"/>
</dbReference>
<keyword evidence="3" id="KW-0540">Nuclease</keyword>
<reference evidence="3 4" key="1">
    <citation type="submission" date="2023-03" db="EMBL/GenBank/DDBJ databases">
        <title>Bacillus Genome Sequencing.</title>
        <authorList>
            <person name="Dunlap C."/>
        </authorList>
    </citation>
    <scope>NUCLEOTIDE SEQUENCE [LARGE SCALE GENOMIC DNA]</scope>
    <source>
        <strain evidence="3 4">NRS-1717</strain>
    </source>
</reference>
<dbReference type="InterPro" id="IPR004843">
    <property type="entry name" value="Calcineurin-like_PHP"/>
</dbReference>
<keyword evidence="1 3" id="KW-0378">Hydrolase</keyword>
<evidence type="ECO:0000313" key="4">
    <source>
        <dbReference type="Proteomes" id="UP001342826"/>
    </source>
</evidence>
<keyword evidence="3" id="KW-0269">Exonuclease</keyword>
<protein>
    <submittedName>
        <fullName evidence="3">DNA repair exonuclease</fullName>
        <ecNumber evidence="3">3.1.-.-</ecNumber>
    </submittedName>
</protein>
<dbReference type="EC" id="3.1.-.-" evidence="3"/>
<evidence type="ECO:0000313" key="3">
    <source>
        <dbReference type="EMBL" id="MED4403072.1"/>
    </source>
</evidence>
<accession>A0ABU6P140</accession>
<dbReference type="CDD" id="cd00840">
    <property type="entry name" value="MPP_Mre11_N"/>
    <property type="match status" value="1"/>
</dbReference>
<dbReference type="PIRSF" id="PIRSF033091">
    <property type="entry name" value="Pesterase_YhaO"/>
    <property type="match status" value="1"/>
</dbReference>
<dbReference type="InterPro" id="IPR050535">
    <property type="entry name" value="DNA_Repair-Maintenance_Comp"/>
</dbReference>
<evidence type="ECO:0000259" key="2">
    <source>
        <dbReference type="Pfam" id="PF00149"/>
    </source>
</evidence>
<dbReference type="GO" id="GO:0004527">
    <property type="term" value="F:exonuclease activity"/>
    <property type="evidence" value="ECO:0007669"/>
    <property type="project" value="UniProtKB-KW"/>
</dbReference>
<dbReference type="InterPro" id="IPR014576">
    <property type="entry name" value="Pesterase_YhaO"/>
</dbReference>
<dbReference type="SUPFAM" id="SSF56300">
    <property type="entry name" value="Metallo-dependent phosphatases"/>
    <property type="match status" value="1"/>
</dbReference>
<keyword evidence="4" id="KW-1185">Reference proteome</keyword>
<gene>
    <name evidence="3" type="ORF">P9271_17330</name>
</gene>
<dbReference type="Gene3D" id="3.60.21.10">
    <property type="match status" value="1"/>
</dbReference>
<evidence type="ECO:0000256" key="1">
    <source>
        <dbReference type="ARBA" id="ARBA00022801"/>
    </source>
</evidence>
<sequence>MRKIRFIHAADLHLDSPFTGLKCLPSSIFERLKESTFTAFSRLISISLKEKVDFVLISGDLYDGEERSLKAQLRLKKGFEKLKEAGIEVFIIHGNHDHMGGKWIELEWPGNVHVFSSGNVELKTVVKNDRVIANIYGYSYPSRAVMQNITGEFKKVFRPDDIFHIGMLHGTIEGNEEHDRYCPFRLSELVEKNFDYWALGHIHKRQVIKEQAPAVIYPGNIQGRNRKEAGDKGFYLIELDENSTESTFIAVSDVIWEDIEISIEGLTNMSEFMKRCKQLIETIRREQKGIFLHIYVTGTGQIADVFQNETNIEELSDSLNELEEGKGNFVWIISITNESYMEYELRGKELHFFSDLEKTVHSYDNFDEALEGLTDHPLFRKSELIFTEEEKQQLLKEAEFYLYKELFHYRGERE</sequence>
<dbReference type="InterPro" id="IPR041796">
    <property type="entry name" value="Mre11_N"/>
</dbReference>
<proteinExistence type="predicted"/>
<dbReference type="PANTHER" id="PTHR30337">
    <property type="entry name" value="COMPONENT OF ATP-DEPENDENT DSDNA EXONUCLEASE"/>
    <property type="match status" value="1"/>
</dbReference>
<dbReference type="Proteomes" id="UP001342826">
    <property type="component" value="Unassembled WGS sequence"/>
</dbReference>
<feature type="domain" description="Calcineurin-like phosphoesterase" evidence="2">
    <location>
        <begin position="4"/>
        <end position="204"/>
    </location>
</feature>
<comment type="caution">
    <text evidence="3">The sequence shown here is derived from an EMBL/GenBank/DDBJ whole genome shotgun (WGS) entry which is preliminary data.</text>
</comment>
<dbReference type="InterPro" id="IPR029052">
    <property type="entry name" value="Metallo-depent_PP-like"/>
</dbReference>
<dbReference type="RefSeq" id="WP_328002338.1">
    <property type="nucleotide sequence ID" value="NZ_JARTFS010000013.1"/>
</dbReference>
<organism evidence="3 4">
    <name type="scientific">Metabacillus fastidiosus</name>
    <dbReference type="NCBI Taxonomy" id="1458"/>
    <lineage>
        <taxon>Bacteria</taxon>
        <taxon>Bacillati</taxon>
        <taxon>Bacillota</taxon>
        <taxon>Bacilli</taxon>
        <taxon>Bacillales</taxon>
        <taxon>Bacillaceae</taxon>
        <taxon>Metabacillus</taxon>
    </lineage>
</organism>